<evidence type="ECO:0000259" key="10">
    <source>
        <dbReference type="SMART" id="SM00984"/>
    </source>
</evidence>
<evidence type="ECO:0000313" key="12">
    <source>
        <dbReference type="Proteomes" id="UP000006072"/>
    </source>
</evidence>
<gene>
    <name evidence="11" type="ORF">MVAC_17613</name>
</gene>
<dbReference type="SMART" id="SM00984">
    <property type="entry name" value="UDPG_MGDP_dh_C"/>
    <property type="match status" value="1"/>
</dbReference>
<dbReference type="PANTHER" id="PTHR43750:SF3">
    <property type="entry name" value="UDP-GLUCOSE 6-DEHYDROGENASE TUAD"/>
    <property type="match status" value="1"/>
</dbReference>
<evidence type="ECO:0000256" key="2">
    <source>
        <dbReference type="ARBA" id="ARBA00006601"/>
    </source>
</evidence>
<dbReference type="InterPro" id="IPR001732">
    <property type="entry name" value="UDP-Glc/GDP-Man_DH_N"/>
</dbReference>
<dbReference type="NCBIfam" id="TIGR03026">
    <property type="entry name" value="NDP-sugDHase"/>
    <property type="match status" value="1"/>
</dbReference>
<feature type="binding site" evidence="9">
    <location>
        <position position="31"/>
    </location>
    <ligand>
        <name>NAD(+)</name>
        <dbReference type="ChEBI" id="CHEBI:57540"/>
    </ligand>
</feature>
<evidence type="ECO:0000256" key="8">
    <source>
        <dbReference type="PIRSR" id="PIRSR500134-2"/>
    </source>
</evidence>
<dbReference type="InterPro" id="IPR014026">
    <property type="entry name" value="UDP-Glc/GDP-Man_DH_dimer"/>
</dbReference>
<dbReference type="InterPro" id="IPR017476">
    <property type="entry name" value="UDP-Glc/GDP-Man"/>
</dbReference>
<dbReference type="HOGENOM" id="CLU_023810_1_2_11"/>
<dbReference type="InterPro" id="IPR028357">
    <property type="entry name" value="UDPglc_DH_bac"/>
</dbReference>
<evidence type="ECO:0000256" key="1">
    <source>
        <dbReference type="ARBA" id="ARBA00004701"/>
    </source>
</evidence>
<dbReference type="SUPFAM" id="SSF52413">
    <property type="entry name" value="UDP-glucose/GDP-mannose dehydrogenase C-terminal domain"/>
    <property type="match status" value="1"/>
</dbReference>
<dbReference type="InterPro" id="IPR036291">
    <property type="entry name" value="NAD(P)-bd_dom_sf"/>
</dbReference>
<feature type="domain" description="UDP-glucose/GDP-mannose dehydrogenase C-terminal" evidence="10">
    <location>
        <begin position="323"/>
        <end position="424"/>
    </location>
</feature>
<dbReference type="PIRSF" id="PIRSF500134">
    <property type="entry name" value="UDPglc_DH_bac"/>
    <property type="match status" value="1"/>
</dbReference>
<dbReference type="InterPro" id="IPR014027">
    <property type="entry name" value="UDP-Glc/GDP-Man_DH_C"/>
</dbReference>
<dbReference type="eggNOG" id="COG1004">
    <property type="taxonomic scope" value="Bacteria"/>
</dbReference>
<dbReference type="Gene3D" id="3.40.50.720">
    <property type="entry name" value="NAD(P)-binding Rossmann-like Domain"/>
    <property type="match status" value="2"/>
</dbReference>
<protein>
    <recommendedName>
        <fullName evidence="3 7">UDP-glucose 6-dehydrogenase</fullName>
        <ecNumber evidence="3 7">1.1.1.22</ecNumber>
    </recommendedName>
</protein>
<dbReference type="Pfam" id="PF00984">
    <property type="entry name" value="UDPG_MGDP_dh"/>
    <property type="match status" value="1"/>
</dbReference>
<dbReference type="RefSeq" id="WP_003932616.1">
    <property type="nucleotide sequence ID" value="NZ_JH814697.1"/>
</dbReference>
<dbReference type="PANTHER" id="PTHR43750">
    <property type="entry name" value="UDP-GLUCOSE 6-DEHYDROGENASE TUAD"/>
    <property type="match status" value="1"/>
</dbReference>
<evidence type="ECO:0000256" key="3">
    <source>
        <dbReference type="ARBA" id="ARBA00012954"/>
    </source>
</evidence>
<dbReference type="PATRIC" id="fig|1194972.3.peg.3508"/>
<evidence type="ECO:0000256" key="5">
    <source>
        <dbReference type="ARBA" id="ARBA00023027"/>
    </source>
</evidence>
<keyword evidence="12" id="KW-1185">Reference proteome</keyword>
<accession>K0ULP8</accession>
<comment type="caution">
    <text evidence="11">The sequence shown here is derived from an EMBL/GenBank/DDBJ whole genome shotgun (WGS) entry which is preliminary data.</text>
</comment>
<evidence type="ECO:0000256" key="7">
    <source>
        <dbReference type="PIRNR" id="PIRNR000124"/>
    </source>
</evidence>
<organism evidence="11 12">
    <name type="scientific">Mycolicibacterium vaccae ATCC 25954</name>
    <dbReference type="NCBI Taxonomy" id="1194972"/>
    <lineage>
        <taxon>Bacteria</taxon>
        <taxon>Bacillati</taxon>
        <taxon>Actinomycetota</taxon>
        <taxon>Actinomycetes</taxon>
        <taxon>Mycobacteriales</taxon>
        <taxon>Mycobacteriaceae</taxon>
        <taxon>Mycolicibacterium</taxon>
    </lineage>
</organism>
<dbReference type="InterPro" id="IPR008927">
    <property type="entry name" value="6-PGluconate_DH-like_C_sf"/>
</dbReference>
<proteinExistence type="inferred from homology"/>
<dbReference type="GO" id="GO:0006065">
    <property type="term" value="P:UDP-glucuronate biosynthetic process"/>
    <property type="evidence" value="ECO:0007669"/>
    <property type="project" value="UniProtKB-UniPathway"/>
</dbReference>
<dbReference type="Pfam" id="PF03720">
    <property type="entry name" value="UDPG_MGDP_dh_C"/>
    <property type="match status" value="1"/>
</dbReference>
<comment type="catalytic activity">
    <reaction evidence="6 7">
        <text>UDP-alpha-D-glucose + 2 NAD(+) + H2O = UDP-alpha-D-glucuronate + 2 NADH + 3 H(+)</text>
        <dbReference type="Rhea" id="RHEA:23596"/>
        <dbReference type="ChEBI" id="CHEBI:15377"/>
        <dbReference type="ChEBI" id="CHEBI:15378"/>
        <dbReference type="ChEBI" id="CHEBI:57540"/>
        <dbReference type="ChEBI" id="CHEBI:57945"/>
        <dbReference type="ChEBI" id="CHEBI:58052"/>
        <dbReference type="ChEBI" id="CHEBI:58885"/>
        <dbReference type="EC" id="1.1.1.22"/>
    </reaction>
</comment>
<dbReference type="Gene3D" id="1.20.5.100">
    <property type="entry name" value="Cytochrome c1, transmembrane anchor, C-terminal"/>
    <property type="match status" value="1"/>
</dbReference>
<dbReference type="GO" id="GO:0051287">
    <property type="term" value="F:NAD binding"/>
    <property type="evidence" value="ECO:0007669"/>
    <property type="project" value="InterPro"/>
</dbReference>
<dbReference type="InterPro" id="IPR036220">
    <property type="entry name" value="UDP-Glc/GDP-Man_DH_C_sf"/>
</dbReference>
<feature type="binding site" evidence="9">
    <location>
        <position position="36"/>
    </location>
    <ligand>
        <name>NAD(+)</name>
        <dbReference type="ChEBI" id="CHEBI:57540"/>
    </ligand>
</feature>
<evidence type="ECO:0000256" key="9">
    <source>
        <dbReference type="PIRSR" id="PIRSR500134-3"/>
    </source>
</evidence>
<keyword evidence="4 7" id="KW-0560">Oxidoreductase</keyword>
<dbReference type="SUPFAM" id="SSF51735">
    <property type="entry name" value="NAD(P)-binding Rossmann-fold domains"/>
    <property type="match status" value="1"/>
</dbReference>
<name>K0ULP8_MYCVA</name>
<keyword evidence="5 7" id="KW-0520">NAD</keyword>
<dbReference type="UniPathway" id="UPA00038">
    <property type="reaction ID" value="UER00491"/>
</dbReference>
<dbReference type="Proteomes" id="UP000006072">
    <property type="component" value="Unassembled WGS sequence"/>
</dbReference>
<feature type="binding site" evidence="8">
    <location>
        <position position="265"/>
    </location>
    <ligand>
        <name>substrate</name>
    </ligand>
</feature>
<dbReference type="SUPFAM" id="SSF48179">
    <property type="entry name" value="6-phosphogluconate dehydrogenase C-terminal domain-like"/>
    <property type="match status" value="1"/>
</dbReference>
<evidence type="ECO:0000313" key="11">
    <source>
        <dbReference type="EMBL" id="EJZ07756.1"/>
    </source>
</evidence>
<dbReference type="GO" id="GO:0000271">
    <property type="term" value="P:polysaccharide biosynthetic process"/>
    <property type="evidence" value="ECO:0007669"/>
    <property type="project" value="InterPro"/>
</dbReference>
<reference evidence="11 12" key="1">
    <citation type="journal article" date="2012" name="J. Bacteriol.">
        <title>Complete Genome Sequence of Mycobacterium vaccae Type Strain ATCC 25954.</title>
        <authorList>
            <person name="Ho Y.S."/>
            <person name="Adroub S.A."/>
            <person name="Abadi M."/>
            <person name="Al Alwan B."/>
            <person name="Alkhateeb R."/>
            <person name="Gao G."/>
            <person name="Ragab A."/>
            <person name="Ali S."/>
            <person name="van Soolingen D."/>
            <person name="Bitter W."/>
            <person name="Pain A."/>
            <person name="Abdallah A.M."/>
        </authorList>
    </citation>
    <scope>NUCLEOTIDE SEQUENCE [LARGE SCALE GENOMIC DNA]</scope>
    <source>
        <strain evidence="11 12">ATCC 25954</strain>
    </source>
</reference>
<dbReference type="AlphaFoldDB" id="K0ULP8"/>
<evidence type="ECO:0000256" key="6">
    <source>
        <dbReference type="ARBA" id="ARBA00047473"/>
    </source>
</evidence>
<dbReference type="GO" id="GO:0003979">
    <property type="term" value="F:UDP-glucose 6-dehydrogenase activity"/>
    <property type="evidence" value="ECO:0007669"/>
    <property type="project" value="UniProtKB-EC"/>
</dbReference>
<dbReference type="EC" id="1.1.1.22" evidence="3 7"/>
<comment type="pathway">
    <text evidence="1">Nucleotide-sugar biosynthesis; UDP-alpha-D-glucuronate biosynthesis; UDP-alpha-D-glucuronate from UDP-alpha-D-glucose: step 1/1.</text>
</comment>
<sequence length="479" mass="50689">MARIAVFGAGHLGVTHAACMAELGHDVEVVDPDAGRLDRLRNGELPFYEPGLAELLRRHLDDSRLSFTSSYDEAVALASIHFLTVPVPQKYGGPGADLGALHAAIDELAPRLTSPAVVIGKSTVPVGTARQVSARIRHLAPAGYAVNVGWNPDFLRKGHAVQDALAPDRIVLGIESDRLNYAERVLRAVYARFVDAGTPFLVTDLATAEMVESVTNAFVAMKVSFANAVADMCDGVGADIGVVADAVGRDRRIGRNLLEAGVGYGGALPGDVRAIMARAGQAGSDEMLALLGVVDSINVRHRSKMVELTSSVLGGRLTGARIAVLGAAYTADSDDVLDSPALNVAGHLHAEGASVSVFDPYAMDNARGVFPNFDYAGDAVEACQGADAVLVLTEWQQFRDLRPADLDGVVGSRRIIDGRNWLDPQLWRGAGWEYRGMGRPVAAAEGGHPVQSQSISTSKVWTEIVMQRLESWGEVAGAG</sequence>
<dbReference type="PIRSF" id="PIRSF000124">
    <property type="entry name" value="UDPglc_GDPman_dh"/>
    <property type="match status" value="1"/>
</dbReference>
<dbReference type="Pfam" id="PF03721">
    <property type="entry name" value="UDPG_MGDP_dh_N"/>
    <property type="match status" value="1"/>
</dbReference>
<feature type="binding site" evidence="9">
    <location>
        <position position="123"/>
    </location>
    <ligand>
        <name>NAD(+)</name>
        <dbReference type="ChEBI" id="CHEBI:57540"/>
    </ligand>
</feature>
<evidence type="ECO:0000256" key="4">
    <source>
        <dbReference type="ARBA" id="ARBA00023002"/>
    </source>
</evidence>
<comment type="similarity">
    <text evidence="2 7">Belongs to the UDP-glucose/GDP-mannose dehydrogenase family.</text>
</comment>
<dbReference type="EMBL" id="ALQA01000039">
    <property type="protein sequence ID" value="EJZ07756.1"/>
    <property type="molecule type" value="Genomic_DNA"/>
</dbReference>